<feature type="coiled-coil region" evidence="1">
    <location>
        <begin position="636"/>
        <end position="754"/>
    </location>
</feature>
<dbReference type="InterPro" id="IPR027417">
    <property type="entry name" value="P-loop_NTPase"/>
</dbReference>
<dbReference type="InterPro" id="IPR038734">
    <property type="entry name" value="YhaN_AAA"/>
</dbReference>
<evidence type="ECO:0000313" key="4">
    <source>
        <dbReference type="EMBL" id="AVM23185.1"/>
    </source>
</evidence>
<dbReference type="Gene3D" id="3.40.50.300">
    <property type="entry name" value="P-loop containing nucleotide triphosphate hydrolases"/>
    <property type="match status" value="2"/>
</dbReference>
<evidence type="ECO:0000259" key="3">
    <source>
        <dbReference type="Pfam" id="PF13514"/>
    </source>
</evidence>
<keyword evidence="2" id="KW-0472">Membrane</keyword>
<evidence type="ECO:0000256" key="2">
    <source>
        <dbReference type="SAM" id="Phobius"/>
    </source>
</evidence>
<keyword evidence="1" id="KW-0175">Coiled coil</keyword>
<dbReference type="PANTHER" id="PTHR41259:SF1">
    <property type="entry name" value="DOUBLE-STRAND BREAK REPAIR RAD50 ATPASE, PUTATIVE-RELATED"/>
    <property type="match status" value="1"/>
</dbReference>
<dbReference type="RefSeq" id="WP_117729661.1">
    <property type="nucleotide sequence ID" value="NZ_CP027116.1"/>
</dbReference>
<feature type="transmembrane region" description="Helical" evidence="2">
    <location>
        <begin position="464"/>
        <end position="484"/>
    </location>
</feature>
<evidence type="ECO:0000313" key="5">
    <source>
        <dbReference type="Proteomes" id="UP000264960"/>
    </source>
</evidence>
<gene>
    <name evidence="4" type="ORF">C5695_04855</name>
</gene>
<feature type="transmembrane region" description="Helical" evidence="2">
    <location>
        <begin position="438"/>
        <end position="458"/>
    </location>
</feature>
<organism evidence="4 5">
    <name type="scientific">Bacillus pumilus</name>
    <name type="common">Bacillus mesentericus</name>
    <dbReference type="NCBI Taxonomy" id="1408"/>
    <lineage>
        <taxon>Bacteria</taxon>
        <taxon>Bacillati</taxon>
        <taxon>Bacillota</taxon>
        <taxon>Bacilli</taxon>
        <taxon>Bacillales</taxon>
        <taxon>Bacillaceae</taxon>
        <taxon>Bacillus</taxon>
    </lineage>
</organism>
<dbReference type="PANTHER" id="PTHR41259">
    <property type="entry name" value="DOUBLE-STRAND BREAK REPAIR RAD50 ATPASE, PUTATIVE-RELATED"/>
    <property type="match status" value="1"/>
</dbReference>
<feature type="coiled-coil region" evidence="1">
    <location>
        <begin position="176"/>
        <end position="237"/>
    </location>
</feature>
<dbReference type="Pfam" id="PF13514">
    <property type="entry name" value="AAA_27"/>
    <property type="match status" value="1"/>
</dbReference>
<sequence>MKIRSLHIAHFGKFSNRTFHFSDDGFQLVYGLNESGKTTLKAFIESMLFGFSKNKVYKTKQGTFYGGSLTCHDDELGVIHIERTSDRGGQAQVFLQNGEVKDEAFLRTLLKGTDHRLYESIYSFDVFGLQNVQALNQDQIGEFLLFSSLFGSDAATKMDSRLLKQQEQLFKPNGRKPELNQQLDRLKELTGQLKQAKLVEGGYTEKKQEQSELSETIEKLQHEMKNAEGHIQKLTESIRVYPMIEKKVELKKELARYPDRVKRFRAETEHELDKLESHLHPKKAQLTALKQKLDHLQTSLMQVQPLYDKDTLMEMKRVVDEASDAELVKKRIAECQASRESLKQKIDEAEAKLKWERPIKLEHIDDSLEFEWELKETVTQYIRLMDRKAQLDERFDHARHELDEAEAALTGLKEQQVRQRGAEDDVNGTRTKEKPKHLWAWLFRGLIAFDAVILFVLFLMTEWWITFLFAGFSAFLFFVIYPFIQMNLMKKGSGGGGSDSFQVQEASAETLMRQKELLYERIIRQYEDWERELEPVQQLIEEKKRRLGLSSELSFLVEAFHILKQLKMNTAAYEELHREIDALTDRQSIYERRISKLSSIPQIKEGTIQENISAFQEILKDEAKREKERQTLHVSIQHAMQQLTTLEGEIQYYEKQTDELFRQVEAESKEDYQMLSHLSKEYRERLSELQQLNQELHRSGCFDEEEWIVRKGLPLLKEECAEAKQHLHDVQLNAENMEKRLAELAVEIRQIEASGTVSDLTHQLATEQEHAKHLAKKWAAIQLVRSVIREKLNEHKETRLPALLQTASSFIQPLTNDRYEAILFSAEDDLLMVKRTDGRIFRPEELSQATCEQIYLAIRFALALSHQQDCQLPFMMDDSFVHFDHVRLGRVLEMMNELTRFETQLFYFTCHEHIKQAAEDGQITSLAVE</sequence>
<feature type="coiled-coil region" evidence="1">
    <location>
        <begin position="512"/>
        <end position="593"/>
    </location>
</feature>
<dbReference type="AlphaFoldDB" id="A0AAD0HL12"/>
<feature type="coiled-coil region" evidence="1">
    <location>
        <begin position="388"/>
        <end position="415"/>
    </location>
</feature>
<feature type="coiled-coil region" evidence="1">
    <location>
        <begin position="325"/>
        <end position="352"/>
    </location>
</feature>
<accession>A0AAD0HL12</accession>
<dbReference type="SUPFAM" id="SSF52540">
    <property type="entry name" value="P-loop containing nucleoside triphosphate hydrolases"/>
    <property type="match status" value="2"/>
</dbReference>
<protein>
    <recommendedName>
        <fullName evidence="3">YhaN AAA domain-containing protein</fullName>
    </recommendedName>
</protein>
<dbReference type="Proteomes" id="UP000264960">
    <property type="component" value="Chromosome"/>
</dbReference>
<proteinExistence type="predicted"/>
<feature type="domain" description="YhaN AAA" evidence="3">
    <location>
        <begin position="1"/>
        <end position="198"/>
    </location>
</feature>
<keyword evidence="2" id="KW-0812">Transmembrane</keyword>
<evidence type="ECO:0000256" key="1">
    <source>
        <dbReference type="SAM" id="Coils"/>
    </source>
</evidence>
<dbReference type="EMBL" id="CP027116">
    <property type="protein sequence ID" value="AVM23185.1"/>
    <property type="molecule type" value="Genomic_DNA"/>
</dbReference>
<name>A0AAD0HL12_BACPU</name>
<keyword evidence="2" id="KW-1133">Transmembrane helix</keyword>
<reference evidence="4 5" key="1">
    <citation type="submission" date="2018-02" db="EMBL/GenBank/DDBJ databases">
        <title>The complete genome of two Bacillus pumilus strains from Cuatro Cienegas, Coahuila, Mexico.</title>
        <authorList>
            <person name="Zarza E."/>
            <person name="Alcaraz L.D."/>
            <person name="Aguilar-Salinas B."/>
            <person name="Islas A."/>
            <person name="Olmedo-Alvarez G."/>
        </authorList>
    </citation>
    <scope>NUCLEOTIDE SEQUENCE [LARGE SCALE GENOMIC DNA]</scope>
    <source>
        <strain evidence="4 5">145</strain>
    </source>
</reference>